<keyword evidence="1" id="KW-0472">Membrane</keyword>
<dbReference type="EMBL" id="NBEF01000017">
    <property type="protein sequence ID" value="OQQ90521.1"/>
    <property type="molecule type" value="Genomic_DNA"/>
</dbReference>
<protein>
    <submittedName>
        <fullName evidence="2">Uncharacterized protein</fullName>
    </submittedName>
</protein>
<feature type="transmembrane region" description="Helical" evidence="1">
    <location>
        <begin position="92"/>
        <end position="110"/>
    </location>
</feature>
<evidence type="ECO:0000256" key="1">
    <source>
        <dbReference type="SAM" id="Phobius"/>
    </source>
</evidence>
<comment type="caution">
    <text evidence="2">The sequence shown here is derived from an EMBL/GenBank/DDBJ whole genome shotgun (WGS) entry which is preliminary data.</text>
</comment>
<organism evidence="2 3">
    <name type="scientific">Ligilactobacillus salivarius</name>
    <dbReference type="NCBI Taxonomy" id="1624"/>
    <lineage>
        <taxon>Bacteria</taxon>
        <taxon>Bacillati</taxon>
        <taxon>Bacillota</taxon>
        <taxon>Bacilli</taxon>
        <taxon>Lactobacillales</taxon>
        <taxon>Lactobacillaceae</taxon>
        <taxon>Ligilactobacillus</taxon>
    </lineage>
</organism>
<accession>A0A1V9RC46</accession>
<dbReference type="Proteomes" id="UP000192575">
    <property type="component" value="Unassembled WGS sequence"/>
</dbReference>
<evidence type="ECO:0000313" key="2">
    <source>
        <dbReference type="EMBL" id="OQQ90521.1"/>
    </source>
</evidence>
<dbReference type="RefSeq" id="WP_081534299.1">
    <property type="nucleotide sequence ID" value="NZ_NBEF01000017.1"/>
</dbReference>
<evidence type="ECO:0000313" key="3">
    <source>
        <dbReference type="Proteomes" id="UP000192575"/>
    </source>
</evidence>
<sequence>MKIKKILTIQNVCSVSFGSLLTFIIYNYLIYNLMPKVNTIIGENYLSKKSSISMWDNTQLILIGIFLCMTIFILPIVILVRKDTIKNAKLYLIMELIFVTLIISFMISIIKGKLSFISIASLFIISVIIVKFLIVFLSYTGRMIIDAFLDKRDIGINITISIITSIVIALLVLLRFR</sequence>
<name>A0A1V9RC46_9LACO</name>
<keyword evidence="1" id="KW-1133">Transmembrane helix</keyword>
<reference evidence="2 3" key="1">
    <citation type="submission" date="2017-03" db="EMBL/GenBank/DDBJ databases">
        <title>Phylogenomics and comparative genomics of Lactobacillus salivarius, a mammalian gut commensal.</title>
        <authorList>
            <person name="Harris H.M."/>
        </authorList>
    </citation>
    <scope>NUCLEOTIDE SEQUENCE [LARGE SCALE GENOMIC DNA]</scope>
    <source>
        <strain evidence="2 3">JCM 1047</strain>
    </source>
</reference>
<feature type="transmembrane region" description="Helical" evidence="1">
    <location>
        <begin position="158"/>
        <end position="176"/>
    </location>
</feature>
<keyword evidence="1" id="KW-0812">Transmembrane</keyword>
<dbReference type="AlphaFoldDB" id="A0A1V9RC46"/>
<feature type="transmembrane region" description="Helical" evidence="1">
    <location>
        <begin position="116"/>
        <end position="137"/>
    </location>
</feature>
<feature type="transmembrane region" description="Helical" evidence="1">
    <location>
        <begin position="60"/>
        <end position="80"/>
    </location>
</feature>
<feature type="transmembrane region" description="Helical" evidence="1">
    <location>
        <begin position="12"/>
        <end position="31"/>
    </location>
</feature>
<gene>
    <name evidence="2" type="ORF">B6U56_04345</name>
</gene>
<proteinExistence type="predicted"/>